<comment type="cofactor">
    <cofactor evidence="1">
        <name>Mg(2+)</name>
        <dbReference type="ChEBI" id="CHEBI:18420"/>
    </cofactor>
</comment>
<evidence type="ECO:0000256" key="3">
    <source>
        <dbReference type="ARBA" id="ARBA00012511"/>
    </source>
</evidence>
<dbReference type="Proteomes" id="UP001177140">
    <property type="component" value="Unassembled WGS sequence"/>
</dbReference>
<gene>
    <name evidence="14" type="ORF">MKW94_029577</name>
</gene>
<keyword evidence="11" id="KW-1133">Transmembrane helix</keyword>
<evidence type="ECO:0000313" key="14">
    <source>
        <dbReference type="EMBL" id="MCL7032499.1"/>
    </source>
</evidence>
<dbReference type="Pfam" id="PF04446">
    <property type="entry name" value="Thg1"/>
    <property type="match status" value="1"/>
</dbReference>
<evidence type="ECO:0000256" key="7">
    <source>
        <dbReference type="ARBA" id="ARBA00022723"/>
    </source>
</evidence>
<dbReference type="Pfam" id="PF14413">
    <property type="entry name" value="Thg1C"/>
    <property type="match status" value="1"/>
</dbReference>
<dbReference type="InterPro" id="IPR025845">
    <property type="entry name" value="Thg1_C_dom"/>
</dbReference>
<evidence type="ECO:0000256" key="4">
    <source>
        <dbReference type="ARBA" id="ARBA00022679"/>
    </source>
</evidence>
<name>A0AA41S3R5_PAPNU</name>
<dbReference type="EC" id="2.7.7.79" evidence="3"/>
<comment type="caution">
    <text evidence="14">The sequence shown here is derived from an EMBL/GenBank/DDBJ whole genome shotgun (WGS) entry which is preliminary data.</text>
</comment>
<dbReference type="InterPro" id="IPR024956">
    <property type="entry name" value="tRNAHis_GuaTrfase_cat"/>
</dbReference>
<evidence type="ECO:0000256" key="11">
    <source>
        <dbReference type="SAM" id="Phobius"/>
    </source>
</evidence>
<dbReference type="InterPro" id="IPR007537">
    <property type="entry name" value="tRNAHis_GuaTrfase_Thg1"/>
</dbReference>
<dbReference type="PANTHER" id="PTHR12729">
    <property type="entry name" value="TRNA(HIS) GUANYLYLTRANSFERASE-RELATED"/>
    <property type="match status" value="1"/>
</dbReference>
<keyword evidence="11" id="KW-0812">Transmembrane</keyword>
<keyword evidence="5" id="KW-0819">tRNA processing</keyword>
<keyword evidence="7" id="KW-0479">Metal-binding</keyword>
<protein>
    <recommendedName>
        <fullName evidence="3">tRNA(His) guanylyltransferase</fullName>
        <ecNumber evidence="3">2.7.7.79</ecNumber>
    </recommendedName>
</protein>
<keyword evidence="4" id="KW-0808">Transferase</keyword>
<keyword evidence="9" id="KW-0460">Magnesium</keyword>
<keyword evidence="15" id="KW-1185">Reference proteome</keyword>
<comment type="similarity">
    <text evidence="2">Belongs to the tRNA(His) guanylyltransferase family.</text>
</comment>
<reference evidence="14" key="1">
    <citation type="submission" date="2022-03" db="EMBL/GenBank/DDBJ databases">
        <title>A functionally conserved STORR gene fusion in Papaver species that diverged 16.8 million years ago.</title>
        <authorList>
            <person name="Catania T."/>
        </authorList>
    </citation>
    <scope>NUCLEOTIDE SEQUENCE</scope>
    <source>
        <strain evidence="14">S-191538</strain>
    </source>
</reference>
<feature type="transmembrane region" description="Helical" evidence="11">
    <location>
        <begin position="53"/>
        <end position="73"/>
    </location>
</feature>
<keyword evidence="8" id="KW-0547">Nucleotide-binding</keyword>
<evidence type="ECO:0000256" key="6">
    <source>
        <dbReference type="ARBA" id="ARBA00022695"/>
    </source>
</evidence>
<dbReference type="GO" id="GO:0008193">
    <property type="term" value="F:tRNA guanylyltransferase activity"/>
    <property type="evidence" value="ECO:0007669"/>
    <property type="project" value="UniProtKB-EC"/>
</dbReference>
<dbReference type="Gene3D" id="3.30.70.3000">
    <property type="match status" value="2"/>
</dbReference>
<keyword evidence="11" id="KW-0472">Membrane</keyword>
<evidence type="ECO:0000256" key="9">
    <source>
        <dbReference type="ARBA" id="ARBA00022842"/>
    </source>
</evidence>
<evidence type="ECO:0000256" key="10">
    <source>
        <dbReference type="ARBA" id="ARBA00023134"/>
    </source>
</evidence>
<evidence type="ECO:0000256" key="8">
    <source>
        <dbReference type="ARBA" id="ARBA00022741"/>
    </source>
</evidence>
<feature type="domain" description="Thg1 C-terminal" evidence="13">
    <location>
        <begin position="122"/>
        <end position="187"/>
    </location>
</feature>
<keyword evidence="6" id="KW-0548">Nucleotidyltransferase</keyword>
<evidence type="ECO:0000256" key="2">
    <source>
        <dbReference type="ARBA" id="ARBA00010113"/>
    </source>
</evidence>
<dbReference type="EMBL" id="JAJJMA010124136">
    <property type="protein sequence ID" value="MCL7032499.1"/>
    <property type="molecule type" value="Genomic_DNA"/>
</dbReference>
<evidence type="ECO:0000259" key="12">
    <source>
        <dbReference type="Pfam" id="PF04446"/>
    </source>
</evidence>
<sequence length="201" mass="23996">MTNNEYEYVKSFEVVDKFEPANWIVLGIDGRHFQKFSDEHEFEKPNDERALELMNACTKFLIFLLLLGFSFVFKKTTEFYNRRTRVESLSSMPDFLSKKNKNYVFNMCCMTGNFIFFNEVWDTRSQDKNEILFELPNSINYNELPDVFKGSCVFKDKVEETVKYDEDGQPVKRSRTKVIIDHCDIIHDEFWKNHVNILKDE</sequence>
<dbReference type="GO" id="GO:0000287">
    <property type="term" value="F:magnesium ion binding"/>
    <property type="evidence" value="ECO:0007669"/>
    <property type="project" value="InterPro"/>
</dbReference>
<dbReference type="InterPro" id="IPR038469">
    <property type="entry name" value="tRNAHis_GuaTrfase_Thg1_sf"/>
</dbReference>
<evidence type="ECO:0000259" key="13">
    <source>
        <dbReference type="Pfam" id="PF14413"/>
    </source>
</evidence>
<dbReference type="GO" id="GO:0005525">
    <property type="term" value="F:GTP binding"/>
    <property type="evidence" value="ECO:0007669"/>
    <property type="project" value="UniProtKB-KW"/>
</dbReference>
<accession>A0AA41S3R5</accession>
<evidence type="ECO:0000256" key="1">
    <source>
        <dbReference type="ARBA" id="ARBA00001946"/>
    </source>
</evidence>
<feature type="domain" description="tRNAHis guanylyltransferase catalytic" evidence="12">
    <location>
        <begin position="6"/>
        <end position="85"/>
    </location>
</feature>
<keyword evidence="10" id="KW-0342">GTP-binding</keyword>
<evidence type="ECO:0000256" key="5">
    <source>
        <dbReference type="ARBA" id="ARBA00022694"/>
    </source>
</evidence>
<dbReference type="GO" id="GO:0006400">
    <property type="term" value="P:tRNA modification"/>
    <property type="evidence" value="ECO:0007669"/>
    <property type="project" value="InterPro"/>
</dbReference>
<evidence type="ECO:0000313" key="15">
    <source>
        <dbReference type="Proteomes" id="UP001177140"/>
    </source>
</evidence>
<organism evidence="14 15">
    <name type="scientific">Papaver nudicaule</name>
    <name type="common">Iceland poppy</name>
    <dbReference type="NCBI Taxonomy" id="74823"/>
    <lineage>
        <taxon>Eukaryota</taxon>
        <taxon>Viridiplantae</taxon>
        <taxon>Streptophyta</taxon>
        <taxon>Embryophyta</taxon>
        <taxon>Tracheophyta</taxon>
        <taxon>Spermatophyta</taxon>
        <taxon>Magnoliopsida</taxon>
        <taxon>Ranunculales</taxon>
        <taxon>Papaveraceae</taxon>
        <taxon>Papaveroideae</taxon>
        <taxon>Papaver</taxon>
    </lineage>
</organism>
<dbReference type="PANTHER" id="PTHR12729:SF6">
    <property type="entry name" value="TRNA(HIS) GUANYLYLTRANSFERASE-RELATED"/>
    <property type="match status" value="1"/>
</dbReference>
<proteinExistence type="inferred from homology"/>
<dbReference type="AlphaFoldDB" id="A0AA41S3R5"/>